<feature type="transmembrane region" description="Helical" evidence="2">
    <location>
        <begin position="200"/>
        <end position="228"/>
    </location>
</feature>
<evidence type="ECO:0000313" key="5">
    <source>
        <dbReference type="Proteomes" id="UP000053326"/>
    </source>
</evidence>
<evidence type="ECO:0000259" key="3">
    <source>
        <dbReference type="PROSITE" id="PS51746"/>
    </source>
</evidence>
<feature type="transmembrane region" description="Helical" evidence="2">
    <location>
        <begin position="111"/>
        <end position="132"/>
    </location>
</feature>
<organism evidence="4 5">
    <name type="scientific">Thermacetogenium phaeum</name>
    <dbReference type="NCBI Taxonomy" id="85874"/>
    <lineage>
        <taxon>Bacteria</taxon>
        <taxon>Bacillati</taxon>
        <taxon>Bacillota</taxon>
        <taxon>Clostridia</taxon>
        <taxon>Thermoanaerobacterales</taxon>
        <taxon>Thermoanaerobacteraceae</taxon>
        <taxon>Thermacetogenium</taxon>
    </lineage>
</organism>
<dbReference type="Gene3D" id="3.60.40.10">
    <property type="entry name" value="PPM-type phosphatase domain"/>
    <property type="match status" value="1"/>
</dbReference>
<feature type="transmembrane region" description="Helical" evidence="2">
    <location>
        <begin position="169"/>
        <end position="188"/>
    </location>
</feature>
<feature type="transmembrane region" description="Helical" evidence="2">
    <location>
        <begin position="138"/>
        <end position="160"/>
    </location>
</feature>
<comment type="caution">
    <text evidence="4">The sequence shown here is derived from an EMBL/GenBank/DDBJ whole genome shotgun (WGS) entry which is preliminary data.</text>
</comment>
<dbReference type="PROSITE" id="PS51746">
    <property type="entry name" value="PPM_2"/>
    <property type="match status" value="1"/>
</dbReference>
<feature type="transmembrane region" description="Helical" evidence="2">
    <location>
        <begin position="249"/>
        <end position="270"/>
    </location>
</feature>
<dbReference type="InterPro" id="IPR045768">
    <property type="entry name" value="SpoIIE_N"/>
</dbReference>
<feature type="transmembrane region" description="Helical" evidence="2">
    <location>
        <begin position="12"/>
        <end position="31"/>
    </location>
</feature>
<dbReference type="Pfam" id="PF19732">
    <property type="entry name" value="SpoIIE_N"/>
    <property type="match status" value="1"/>
</dbReference>
<feature type="transmembrane region" description="Helical" evidence="2">
    <location>
        <begin position="43"/>
        <end position="73"/>
    </location>
</feature>
<dbReference type="GO" id="GO:0016791">
    <property type="term" value="F:phosphatase activity"/>
    <property type="evidence" value="ECO:0007669"/>
    <property type="project" value="TreeGrafter"/>
</dbReference>
<sequence>MTVLVSRLRQLATILAAANVAPGWYLFYFLIGLSAGRALLSDLAPLTVPLVVTTAVLPSHLFWPALAGVFLGVGSRPPSAFSGGLIGDLLVAGTAALLARRGRARLRESRISAALVAGGTNLAVKYGCFLLNGPKPGFLPGLIAESVLAGLIVIPIHYLLNNYRREKRLSFYLLIVCVILGLGDLRVGPALIGDVLGRGVLLLVAGTFGAGWGAAAGVVIGLLSGNFWSLLQRTGFYAATGFFAGLFKNCGRACVIGGFLLSTLLFAAFYGQQEGLVGHFWESILAVGLYLIAGRFQSILGEGKEAPPARPLHAQVGFAQRPRFSETLCGDSLGVAHLEPRRLLMTLSDGMGAGINAARESRIVVKLMEQLLSYDLEPGAAAAIVNTALYLRGGEESAATIDLALADLDACCLKFLKAGAPPSYLKRGDQVEIIRSVCWPAGILEDVDPEVLERRILSGDILIMATDGVTEAGGHEGAGGDWLYNYLRGLVLEDPQVIADLVLKHALKAAGYQNRDDMSVLVARYCVEVE</sequence>
<dbReference type="Pfam" id="PF07228">
    <property type="entry name" value="SpoIIE"/>
    <property type="match status" value="1"/>
</dbReference>
<dbReference type="SUPFAM" id="SSF81606">
    <property type="entry name" value="PP2C-like"/>
    <property type="match status" value="1"/>
</dbReference>
<reference evidence="5" key="1">
    <citation type="journal article" date="2015" name="MBio">
        <title>Genome-Resolved Metagenomic Analysis Reveals Roles for Candidate Phyla and Other Microbial Community Members in Biogeochemical Transformations in Oil Reservoirs.</title>
        <authorList>
            <person name="Hu P."/>
            <person name="Tom L."/>
            <person name="Singh A."/>
            <person name="Thomas B.C."/>
            <person name="Baker B.J."/>
            <person name="Piceno Y.M."/>
            <person name="Andersen G.L."/>
            <person name="Banfield J.F."/>
        </authorList>
    </citation>
    <scope>NUCLEOTIDE SEQUENCE [LARGE SCALE GENOMIC DNA]</scope>
</reference>
<dbReference type="InterPro" id="IPR036457">
    <property type="entry name" value="PPM-type-like_dom_sf"/>
</dbReference>
<keyword evidence="1" id="KW-0378">Hydrolase</keyword>
<dbReference type="SMART" id="SM00331">
    <property type="entry name" value="PP2C_SIG"/>
    <property type="match status" value="1"/>
</dbReference>
<proteinExistence type="predicted"/>
<dbReference type="InterPro" id="IPR052016">
    <property type="entry name" value="Bact_Sigma-Reg"/>
</dbReference>
<evidence type="ECO:0000256" key="1">
    <source>
        <dbReference type="ARBA" id="ARBA00022801"/>
    </source>
</evidence>
<protein>
    <submittedName>
        <fullName evidence="4">Stage II sporulation protein E</fullName>
    </submittedName>
</protein>
<accession>A0A101FH79</accession>
<feature type="transmembrane region" description="Helical" evidence="2">
    <location>
        <begin position="79"/>
        <end position="99"/>
    </location>
</feature>
<feature type="domain" description="PPM-type phosphatase" evidence="3">
    <location>
        <begin position="315"/>
        <end position="525"/>
    </location>
</feature>
<dbReference type="InterPro" id="IPR001932">
    <property type="entry name" value="PPM-type_phosphatase-like_dom"/>
</dbReference>
<gene>
    <name evidence="4" type="ORF">XD66_0290</name>
</gene>
<dbReference type="Proteomes" id="UP000053326">
    <property type="component" value="Unassembled WGS sequence"/>
</dbReference>
<keyword evidence="2" id="KW-0472">Membrane</keyword>
<dbReference type="EMBL" id="LGFO01000019">
    <property type="protein sequence ID" value="KUK37005.1"/>
    <property type="molecule type" value="Genomic_DNA"/>
</dbReference>
<evidence type="ECO:0000313" key="4">
    <source>
        <dbReference type="EMBL" id="KUK37005.1"/>
    </source>
</evidence>
<evidence type="ECO:0000256" key="2">
    <source>
        <dbReference type="SAM" id="Phobius"/>
    </source>
</evidence>
<name>A0A101FH79_9THEO</name>
<keyword evidence="2" id="KW-1133">Transmembrane helix</keyword>
<keyword evidence="2" id="KW-0812">Transmembrane</keyword>
<dbReference type="PANTHER" id="PTHR43156:SF2">
    <property type="entry name" value="STAGE II SPORULATION PROTEIN E"/>
    <property type="match status" value="1"/>
</dbReference>
<dbReference type="AlphaFoldDB" id="A0A101FH79"/>
<dbReference type="PANTHER" id="PTHR43156">
    <property type="entry name" value="STAGE II SPORULATION PROTEIN E-RELATED"/>
    <property type="match status" value="1"/>
</dbReference>